<gene>
    <name evidence="8" type="ORF">H103_02394</name>
</gene>
<dbReference type="EC" id="2.7.1.35" evidence="2"/>
<dbReference type="GO" id="GO:0005524">
    <property type="term" value="F:ATP binding"/>
    <property type="evidence" value="ECO:0007669"/>
    <property type="project" value="UniProtKB-KW"/>
</dbReference>
<name>A0A022WA58_TRIRU</name>
<evidence type="ECO:0000313" key="8">
    <source>
        <dbReference type="EMBL" id="EZF54963.1"/>
    </source>
</evidence>
<dbReference type="NCBIfam" id="TIGR00687">
    <property type="entry name" value="pyridox_kin"/>
    <property type="match status" value="1"/>
</dbReference>
<reference evidence="8" key="1">
    <citation type="submission" date="2014-02" db="EMBL/GenBank/DDBJ databases">
        <title>The Genome Sequence of Trichophyton rubrum (morphotype fischeri) CBS 288.86.</title>
        <authorList>
            <consortium name="The Broad Institute Genomics Platform"/>
            <person name="Cuomo C.A."/>
            <person name="White T.C."/>
            <person name="Graser Y."/>
            <person name="Martinez-Rossi N."/>
            <person name="Heitman J."/>
            <person name="Young S.K."/>
            <person name="Zeng Q."/>
            <person name="Gargeya S."/>
            <person name="Abouelleil A."/>
            <person name="Alvarado L."/>
            <person name="Chapman S.B."/>
            <person name="Gainer-Dewar J."/>
            <person name="Goldberg J."/>
            <person name="Griggs A."/>
            <person name="Gujja S."/>
            <person name="Hansen M."/>
            <person name="Howarth C."/>
            <person name="Imamovic A."/>
            <person name="Larimer J."/>
            <person name="Martinez D."/>
            <person name="Murphy C."/>
            <person name="Pearson M.D."/>
            <person name="Persinoti G."/>
            <person name="Poon T."/>
            <person name="Priest M."/>
            <person name="Roberts A.D."/>
            <person name="Saif S."/>
            <person name="Shea T.D."/>
            <person name="Sykes S.N."/>
            <person name="Wortman J."/>
            <person name="Nusbaum C."/>
            <person name="Birren B."/>
        </authorList>
    </citation>
    <scope>NUCLEOTIDE SEQUENCE [LARGE SCALE GENOMIC DNA]</scope>
    <source>
        <strain evidence="8">CBS 288.86</strain>
    </source>
</reference>
<evidence type="ECO:0000256" key="1">
    <source>
        <dbReference type="ARBA" id="ARBA00008805"/>
    </source>
</evidence>
<accession>A0A022WA58</accession>
<dbReference type="OrthoDB" id="2104723at2759"/>
<evidence type="ECO:0000256" key="6">
    <source>
        <dbReference type="ARBA" id="ARBA00022840"/>
    </source>
</evidence>
<dbReference type="PANTHER" id="PTHR10534:SF2">
    <property type="entry name" value="PYRIDOXAL KINASE"/>
    <property type="match status" value="1"/>
</dbReference>
<dbReference type="CDD" id="cd01173">
    <property type="entry name" value="pyridoxal_pyridoxamine_kinase"/>
    <property type="match status" value="1"/>
</dbReference>
<dbReference type="AlphaFoldDB" id="A0A022WA58"/>
<evidence type="ECO:0000259" key="7">
    <source>
        <dbReference type="Pfam" id="PF08543"/>
    </source>
</evidence>
<dbReference type="Proteomes" id="UP000023758">
    <property type="component" value="Unassembled WGS sequence"/>
</dbReference>
<evidence type="ECO:0000256" key="2">
    <source>
        <dbReference type="ARBA" id="ARBA00012104"/>
    </source>
</evidence>
<dbReference type="PANTHER" id="PTHR10534">
    <property type="entry name" value="PYRIDOXAL KINASE"/>
    <property type="match status" value="1"/>
</dbReference>
<comment type="similarity">
    <text evidence="1">Belongs to the pyridoxine kinase family.</text>
</comment>
<dbReference type="SUPFAM" id="SSF53613">
    <property type="entry name" value="Ribokinase-like"/>
    <property type="match status" value="1"/>
</dbReference>
<keyword evidence="4" id="KW-0547">Nucleotide-binding</keyword>
<organism evidence="8">
    <name type="scientific">Trichophyton rubrum CBS 288.86</name>
    <dbReference type="NCBI Taxonomy" id="1215330"/>
    <lineage>
        <taxon>Eukaryota</taxon>
        <taxon>Fungi</taxon>
        <taxon>Dikarya</taxon>
        <taxon>Ascomycota</taxon>
        <taxon>Pezizomycotina</taxon>
        <taxon>Eurotiomycetes</taxon>
        <taxon>Eurotiomycetidae</taxon>
        <taxon>Onygenales</taxon>
        <taxon>Arthrodermataceae</taxon>
        <taxon>Trichophyton</taxon>
    </lineage>
</organism>
<dbReference type="HOGENOM" id="CLU_046496_0_0_1"/>
<dbReference type="GO" id="GO:0009443">
    <property type="term" value="P:pyridoxal 5'-phosphate salvage"/>
    <property type="evidence" value="ECO:0007669"/>
    <property type="project" value="InterPro"/>
</dbReference>
<keyword evidence="5 8" id="KW-0418">Kinase</keyword>
<evidence type="ECO:0000256" key="5">
    <source>
        <dbReference type="ARBA" id="ARBA00022777"/>
    </source>
</evidence>
<proteinExistence type="inferred from homology"/>
<dbReference type="GO" id="GO:0008478">
    <property type="term" value="F:pyridoxal kinase activity"/>
    <property type="evidence" value="ECO:0007669"/>
    <property type="project" value="UniProtKB-EC"/>
</dbReference>
<dbReference type="GO" id="GO:0005829">
    <property type="term" value="C:cytosol"/>
    <property type="evidence" value="ECO:0007669"/>
    <property type="project" value="TreeGrafter"/>
</dbReference>
<sequence>MASDDLVPETKVLAIASHVVYGYVGNTMATLAMQSLGCEVAALNTVHFSNHTGYRQFRGTKSSAQEITNLYEGLRQSYLTDFDVLLTGYAPSATAVEAVGAIAMDLKKKASKQPGSFFWVLDPVMGDQGRIYVNEDVVPAYKALVPHADLILPNQFEAELLSGIKITSAENLVDAVTVIHRTYNVPHVIVTSVQLPGPPSSSASSVISLSTADNSSVSQDARPDNMLAVFGSTMRSDRSARLFKVEVPRLDCFFSGTGDMFGALMVGRLREAVFNDSPALRETASWVSPDNVAMTDLPLAKATEKVLASMHTVLEKTMIARNEELARYQNEDENNDAEFAHLPEEERKAALEKRARLRASKAAEIRLVRNVEHVRHPVVKFKVREWNQ</sequence>
<dbReference type="Gene3D" id="3.40.1190.20">
    <property type="match status" value="1"/>
</dbReference>
<evidence type="ECO:0000256" key="4">
    <source>
        <dbReference type="ARBA" id="ARBA00022741"/>
    </source>
</evidence>
<dbReference type="InterPro" id="IPR029056">
    <property type="entry name" value="Ribokinase-like"/>
</dbReference>
<dbReference type="Pfam" id="PF08543">
    <property type="entry name" value="Phos_pyr_kin"/>
    <property type="match status" value="1"/>
</dbReference>
<feature type="domain" description="Pyridoxamine kinase/Phosphomethylpyrimidine kinase" evidence="7">
    <location>
        <begin position="112"/>
        <end position="198"/>
    </location>
</feature>
<keyword evidence="6" id="KW-0067">ATP-binding</keyword>
<protein>
    <recommendedName>
        <fullName evidence="2">pyridoxal kinase</fullName>
        <ecNumber evidence="2">2.7.1.35</ecNumber>
    </recommendedName>
</protein>
<dbReference type="InterPro" id="IPR013749">
    <property type="entry name" value="PM/HMP-P_kinase-1"/>
</dbReference>
<evidence type="ECO:0000256" key="3">
    <source>
        <dbReference type="ARBA" id="ARBA00022679"/>
    </source>
</evidence>
<dbReference type="EMBL" id="KK207767">
    <property type="protein sequence ID" value="EZF54963.1"/>
    <property type="molecule type" value="Genomic_DNA"/>
</dbReference>
<dbReference type="InterPro" id="IPR004625">
    <property type="entry name" value="PyrdxlKinase"/>
</dbReference>
<keyword evidence="3" id="KW-0808">Transferase</keyword>